<name>A0A6A4LPD4_9ERIC</name>
<keyword evidence="3 6" id="KW-0812">Transmembrane</keyword>
<dbReference type="PANTHER" id="PTHR10383">
    <property type="entry name" value="SERINE INCORPORATOR"/>
    <property type="match status" value="1"/>
</dbReference>
<feature type="transmembrane region" description="Helical" evidence="6">
    <location>
        <begin position="12"/>
        <end position="29"/>
    </location>
</feature>
<protein>
    <submittedName>
        <fullName evidence="7">Uncharacterized protein</fullName>
    </submittedName>
</protein>
<organism evidence="7 8">
    <name type="scientific">Rhododendron williamsianum</name>
    <dbReference type="NCBI Taxonomy" id="262921"/>
    <lineage>
        <taxon>Eukaryota</taxon>
        <taxon>Viridiplantae</taxon>
        <taxon>Streptophyta</taxon>
        <taxon>Embryophyta</taxon>
        <taxon>Tracheophyta</taxon>
        <taxon>Spermatophyta</taxon>
        <taxon>Magnoliopsida</taxon>
        <taxon>eudicotyledons</taxon>
        <taxon>Gunneridae</taxon>
        <taxon>Pentapetalae</taxon>
        <taxon>asterids</taxon>
        <taxon>Ericales</taxon>
        <taxon>Ericaceae</taxon>
        <taxon>Ericoideae</taxon>
        <taxon>Rhodoreae</taxon>
        <taxon>Rhododendron</taxon>
    </lineage>
</organism>
<sequence length="120" mass="13539">MNCLKQVNNGLLTPGFMGLYVVFLCWCAIRRHSSCEPPDSKCIKKVEAATKSDWLSIIVIGYHNLDRALLLRFLQSLLRRFQQASIPNAFSMDAGSSKCMEKQTNSWIRTGPQQMGGKEL</sequence>
<dbReference type="GO" id="GO:0016020">
    <property type="term" value="C:membrane"/>
    <property type="evidence" value="ECO:0007669"/>
    <property type="project" value="UniProtKB-SubCell"/>
</dbReference>
<evidence type="ECO:0000256" key="5">
    <source>
        <dbReference type="ARBA" id="ARBA00023136"/>
    </source>
</evidence>
<dbReference type="AlphaFoldDB" id="A0A6A4LPD4"/>
<accession>A0A6A4LPD4</accession>
<keyword evidence="5 6" id="KW-0472">Membrane</keyword>
<keyword evidence="4 6" id="KW-1133">Transmembrane helix</keyword>
<comment type="similarity">
    <text evidence="2">Belongs to the TDE1 family.</text>
</comment>
<dbReference type="Proteomes" id="UP000428333">
    <property type="component" value="Linkage Group LG03"/>
</dbReference>
<dbReference type="InterPro" id="IPR005016">
    <property type="entry name" value="TDE1/TMS"/>
</dbReference>
<dbReference type="EMBL" id="QEFC01000667">
    <property type="protein sequence ID" value="KAE9462796.1"/>
    <property type="molecule type" value="Genomic_DNA"/>
</dbReference>
<evidence type="ECO:0000313" key="8">
    <source>
        <dbReference type="Proteomes" id="UP000428333"/>
    </source>
</evidence>
<comment type="subcellular location">
    <subcellularLocation>
        <location evidence="1">Membrane</location>
        <topology evidence="1">Multi-pass membrane protein</topology>
    </subcellularLocation>
</comment>
<reference evidence="7 8" key="1">
    <citation type="journal article" date="2019" name="Genome Biol. Evol.">
        <title>The Rhododendron genome and chromosomal organization provide insight into shared whole-genome duplications across the heath family (Ericaceae).</title>
        <authorList>
            <person name="Soza V.L."/>
            <person name="Lindsley D."/>
            <person name="Waalkes A."/>
            <person name="Ramage E."/>
            <person name="Patwardhan R.P."/>
            <person name="Burton J.N."/>
            <person name="Adey A."/>
            <person name="Kumar A."/>
            <person name="Qiu R."/>
            <person name="Shendure J."/>
            <person name="Hall B."/>
        </authorList>
    </citation>
    <scope>NUCLEOTIDE SEQUENCE [LARGE SCALE GENOMIC DNA]</scope>
    <source>
        <strain evidence="7">RSF 1966-606</strain>
    </source>
</reference>
<evidence type="ECO:0000256" key="1">
    <source>
        <dbReference type="ARBA" id="ARBA00004141"/>
    </source>
</evidence>
<evidence type="ECO:0000256" key="3">
    <source>
        <dbReference type="ARBA" id="ARBA00022692"/>
    </source>
</evidence>
<feature type="non-terminal residue" evidence="7">
    <location>
        <position position="1"/>
    </location>
</feature>
<dbReference type="PANTHER" id="PTHR10383:SF63">
    <property type="entry name" value="OS01G0179800 PROTEIN"/>
    <property type="match status" value="1"/>
</dbReference>
<keyword evidence="8" id="KW-1185">Reference proteome</keyword>
<dbReference type="OrthoDB" id="5963193at2759"/>
<gene>
    <name evidence="7" type="ORF">C3L33_05296</name>
</gene>
<evidence type="ECO:0000256" key="2">
    <source>
        <dbReference type="ARBA" id="ARBA00006665"/>
    </source>
</evidence>
<evidence type="ECO:0000313" key="7">
    <source>
        <dbReference type="EMBL" id="KAE9462796.1"/>
    </source>
</evidence>
<evidence type="ECO:0000256" key="6">
    <source>
        <dbReference type="SAM" id="Phobius"/>
    </source>
</evidence>
<evidence type="ECO:0000256" key="4">
    <source>
        <dbReference type="ARBA" id="ARBA00022989"/>
    </source>
</evidence>
<proteinExistence type="inferred from homology"/>
<comment type="caution">
    <text evidence="7">The sequence shown here is derived from an EMBL/GenBank/DDBJ whole genome shotgun (WGS) entry which is preliminary data.</text>
</comment>